<evidence type="ECO:0000259" key="8">
    <source>
        <dbReference type="PROSITE" id="PS51192"/>
    </source>
</evidence>
<dbReference type="HOGENOM" id="CLU_001832_1_1_1"/>
<feature type="compositionally biased region" description="Polar residues" evidence="6">
    <location>
        <begin position="1256"/>
        <end position="1266"/>
    </location>
</feature>
<dbReference type="SMART" id="SM00490">
    <property type="entry name" value="HELICc"/>
    <property type="match status" value="1"/>
</dbReference>
<proteinExistence type="predicted"/>
<dbReference type="InterPro" id="IPR027417">
    <property type="entry name" value="P-loop_NTPase"/>
</dbReference>
<dbReference type="InterPro" id="IPR011545">
    <property type="entry name" value="DEAD/DEAH_box_helicase_dom"/>
</dbReference>
<reference evidence="10 11" key="1">
    <citation type="journal article" date="2014" name="BMC Genomics">
        <title>Genome and secretome analysis of the hemibiotrophic fungal pathogen, Moniliophthora roreri, which causes frosty pod rot disease of cacao: mechanisms of the biotrophic and necrotrophic phases.</title>
        <authorList>
            <person name="Meinhardt L.W."/>
            <person name="Costa G.G.L."/>
            <person name="Thomazella D.P.T."/>
            <person name="Teixeira P.J.P.L."/>
            <person name="Carazzolle M.F."/>
            <person name="Schuster S.C."/>
            <person name="Carlson J.E."/>
            <person name="Guiltinan M.J."/>
            <person name="Mieczkowski P."/>
            <person name="Farmer A."/>
            <person name="Ramaraj T."/>
            <person name="Crozier J."/>
            <person name="Davis R.E."/>
            <person name="Shao J."/>
            <person name="Melnick R.L."/>
            <person name="Pereira G.A.G."/>
            <person name="Bailey B.A."/>
        </authorList>
    </citation>
    <scope>NUCLEOTIDE SEQUENCE [LARGE SCALE GENOMIC DNA]</scope>
    <source>
        <strain evidence="10 11">MCA 2997</strain>
    </source>
</reference>
<evidence type="ECO:0000256" key="1">
    <source>
        <dbReference type="ARBA" id="ARBA00022741"/>
    </source>
</evidence>
<dbReference type="Proteomes" id="UP000017559">
    <property type="component" value="Unassembled WGS sequence"/>
</dbReference>
<dbReference type="SMART" id="SM00847">
    <property type="entry name" value="HA2"/>
    <property type="match status" value="1"/>
</dbReference>
<dbReference type="PROSITE" id="PS51192">
    <property type="entry name" value="HELICASE_ATP_BIND_1"/>
    <property type="match status" value="1"/>
</dbReference>
<evidence type="ECO:0000313" key="10">
    <source>
        <dbReference type="EMBL" id="ESK86655.1"/>
    </source>
</evidence>
<feature type="domain" description="Helicase C-terminal" evidence="9">
    <location>
        <begin position="683"/>
        <end position="858"/>
    </location>
</feature>
<evidence type="ECO:0000259" key="7">
    <source>
        <dbReference type="PROSITE" id="PS50137"/>
    </source>
</evidence>
<dbReference type="STRING" id="1381753.V2X2J6"/>
<dbReference type="CDD" id="cd00048">
    <property type="entry name" value="DSRM_SF"/>
    <property type="match status" value="1"/>
</dbReference>
<feature type="compositionally biased region" description="Low complexity" evidence="6">
    <location>
        <begin position="78"/>
        <end position="93"/>
    </location>
</feature>
<evidence type="ECO:0000256" key="6">
    <source>
        <dbReference type="SAM" id="MobiDB-lite"/>
    </source>
</evidence>
<dbReference type="SUPFAM" id="SSF52540">
    <property type="entry name" value="P-loop containing nucleoside triphosphate hydrolases"/>
    <property type="match status" value="1"/>
</dbReference>
<dbReference type="FunFam" id="1.20.120.1080:FF:000002">
    <property type="entry name" value="Putative ATP-dependent RNA helicase DHX36"/>
    <property type="match status" value="1"/>
</dbReference>
<dbReference type="Gene3D" id="1.20.120.1080">
    <property type="match status" value="1"/>
</dbReference>
<organism evidence="10 11">
    <name type="scientific">Moniliophthora roreri (strain MCA 2997)</name>
    <name type="common">Cocoa frosty pod rot fungus</name>
    <name type="synonym">Crinipellis roreri</name>
    <dbReference type="NCBI Taxonomy" id="1381753"/>
    <lineage>
        <taxon>Eukaryota</taxon>
        <taxon>Fungi</taxon>
        <taxon>Dikarya</taxon>
        <taxon>Basidiomycota</taxon>
        <taxon>Agaricomycotina</taxon>
        <taxon>Agaricomycetes</taxon>
        <taxon>Agaricomycetidae</taxon>
        <taxon>Agaricales</taxon>
        <taxon>Marasmiineae</taxon>
        <taxon>Marasmiaceae</taxon>
        <taxon>Moniliophthora</taxon>
    </lineage>
</organism>
<dbReference type="GO" id="GO:0003723">
    <property type="term" value="F:RNA binding"/>
    <property type="evidence" value="ECO:0007669"/>
    <property type="project" value="UniProtKB-UniRule"/>
</dbReference>
<accession>V2X2J6</accession>
<dbReference type="CDD" id="cd17917">
    <property type="entry name" value="DEXHc_RHA-like"/>
    <property type="match status" value="1"/>
</dbReference>
<dbReference type="GO" id="GO:0016787">
    <property type="term" value="F:hydrolase activity"/>
    <property type="evidence" value="ECO:0007669"/>
    <property type="project" value="UniProtKB-KW"/>
</dbReference>
<feature type="region of interest" description="Disordered" evidence="6">
    <location>
        <begin position="1"/>
        <end position="112"/>
    </location>
</feature>
<feature type="region of interest" description="Disordered" evidence="6">
    <location>
        <begin position="1256"/>
        <end position="1287"/>
    </location>
</feature>
<dbReference type="PROSITE" id="PS51194">
    <property type="entry name" value="HELICASE_CTER"/>
    <property type="match status" value="1"/>
</dbReference>
<protein>
    <submittedName>
        <fullName evidence="10">Deah box polypeptide 36</fullName>
    </submittedName>
</protein>
<keyword evidence="11" id="KW-1185">Reference proteome</keyword>
<feature type="compositionally biased region" description="Polar residues" evidence="6">
    <location>
        <begin position="18"/>
        <end position="28"/>
    </location>
</feature>
<evidence type="ECO:0000313" key="11">
    <source>
        <dbReference type="Proteomes" id="UP000017559"/>
    </source>
</evidence>
<dbReference type="OrthoDB" id="28053at2759"/>
<comment type="caution">
    <text evidence="10">The sequence shown here is derived from an EMBL/GenBank/DDBJ whole genome shotgun (WGS) entry which is preliminary data.</text>
</comment>
<dbReference type="InterPro" id="IPR001650">
    <property type="entry name" value="Helicase_C-like"/>
</dbReference>
<keyword evidence="2" id="KW-0378">Hydrolase</keyword>
<keyword evidence="4" id="KW-0067">ATP-binding</keyword>
<dbReference type="Gene3D" id="3.40.50.300">
    <property type="entry name" value="P-loop containing nucleotide triphosphate hydrolases"/>
    <property type="match status" value="2"/>
</dbReference>
<dbReference type="Pfam" id="PF21010">
    <property type="entry name" value="HA2_C"/>
    <property type="match status" value="1"/>
</dbReference>
<evidence type="ECO:0000256" key="5">
    <source>
        <dbReference type="PROSITE-ProRule" id="PRU00266"/>
    </source>
</evidence>
<dbReference type="Pfam" id="PF00035">
    <property type="entry name" value="dsrm"/>
    <property type="match status" value="1"/>
</dbReference>
<dbReference type="EMBL" id="AWSO01000909">
    <property type="protein sequence ID" value="ESK86655.1"/>
    <property type="molecule type" value="Genomic_DNA"/>
</dbReference>
<name>V2X2J6_MONRO</name>
<dbReference type="InterPro" id="IPR007502">
    <property type="entry name" value="Helicase-assoc_dom"/>
</dbReference>
<feature type="compositionally biased region" description="Acidic residues" evidence="6">
    <location>
        <begin position="1212"/>
        <end position="1224"/>
    </location>
</feature>
<dbReference type="PANTHER" id="PTHR18934">
    <property type="entry name" value="ATP-DEPENDENT RNA HELICASE"/>
    <property type="match status" value="1"/>
</dbReference>
<dbReference type="CDD" id="cd18791">
    <property type="entry name" value="SF2_C_RHA"/>
    <property type="match status" value="1"/>
</dbReference>
<dbReference type="KEGG" id="mrr:Moror_9716"/>
<keyword evidence="5" id="KW-0694">RNA-binding</keyword>
<feature type="domain" description="Helicase ATP-binding" evidence="8">
    <location>
        <begin position="425"/>
        <end position="602"/>
    </location>
</feature>
<evidence type="ECO:0000256" key="3">
    <source>
        <dbReference type="ARBA" id="ARBA00022806"/>
    </source>
</evidence>
<dbReference type="Pfam" id="PF00271">
    <property type="entry name" value="Helicase_C"/>
    <property type="match status" value="1"/>
</dbReference>
<keyword evidence="3" id="KW-0347">Helicase</keyword>
<evidence type="ECO:0000256" key="2">
    <source>
        <dbReference type="ARBA" id="ARBA00022801"/>
    </source>
</evidence>
<dbReference type="Pfam" id="PF00270">
    <property type="entry name" value="DEAD"/>
    <property type="match status" value="1"/>
</dbReference>
<dbReference type="InterPro" id="IPR014720">
    <property type="entry name" value="dsRBD_dom"/>
</dbReference>
<dbReference type="GO" id="GO:0004386">
    <property type="term" value="F:helicase activity"/>
    <property type="evidence" value="ECO:0007669"/>
    <property type="project" value="UniProtKB-KW"/>
</dbReference>
<sequence>MQFDPTFAANSLKRRSPSDQTAEYSTASAKYARAESSRRPMPQPSRGAPPSRGTPSAFGLKSSGSSKRPAPTHSTVPAFGSAKASSSFGLAKGNSTSKGKGKALNRLPPQKVLAGPLRDKEYVEQTYGGPGVQEELKKSFLQDPKSGCNNIALKLHEKPVEYTTEKGIVALDGGQPLKVQRVRATFPSDPPIIGEGDSESPKEAPKLAALSLLYQLQRAGLVNAKRETITSLPLSDGSEVDLDKAKRFMDFYCNRYRFSQPQITYQENKGTWEAVMTVQGRKIGMGSGATKKDASQQCHLDVVQYLEQCDPELWKEFVKRGDLTPAQRLYFHVSYGVNNAIRNLVVDLKGSSLWKNRPSLVSSAPATSVIQTFTRSYVPPHSNYLARKSKMLLERRQKYLSDPAMEKMRATRATLPVYGRADTVLDMIEKNDVTILMAATGSGKTTQVPQIILDSFIGRGEGARCNILCTQPRRLAALSVADRVAKERNERLGQSIGYQVRFEAKPPEDNGSVTFMTTGMFLKKMQSGLEQTSNVLENVTHVVVDEVHERDVDTDLLLVVLKRWLADRKQKGKPIKVVLMSATIDPTLFQTYFSDNQGQPAKVIEVPGRAFPVERHFLEDFMPKIADSSAKWVFNDDSVAKYVIKQLGQSALPAGTRLSIDPSKISTDPDEDNDLPYPLIAATIAHVLQKSDSGHVLTFLAGWDDITAVQKLLLNPPGPLGIPFHDTSKYHIHLLHSTIPLAEQQVIFEPPPEGVRRIILSTNIAETSVTIPDVVYVVDTGRLKEQRYDPQKHMSSLVSAWVGSSNLNQRAGRAGRHRPGEYFGVISKEYAAQLQPYQTVEIKRVDLSNVVMHVKALNFSGMTVEEVLAQAIEPPPEERVTAAIKDLQMYGALDEQKGLTSLGRVLLQIPVEVQVGKLLLYGSFFRCLDQALTLAAILTNRDPWCSPMHLKQESRDRKMSFCPPGIRSDPLTTLEAYNQWYKLQSTGQYITANRFCVDNFLSKPTLLMIEKLKGHLLKSLHQSGVIQISGGGKLEAADKYRIPPELNENGDSLPLLCALIASGQQPKFAVQISDRLLATRLDKHTFMHPSSVNHPKNFNPKMNNDDTAKRLYAFTEKRRNISTSGSGPPNTFLVDTTRLQPLTYLLFGAFDIREHDTGLLCDEWINIIGNLDAIDDVWELRKLVDGCMLRVFEGLIMSKRHHRAQLPVYTREEEEPESGDDFDDSKDLSLSPLEVKELDLLSRDLVNILDTYGQDRLQSSRNSSRPGTPGTPATPMSLFGQGMPMLSGHSTPYGRSQFNSRASTPVGRMSHRFN</sequence>
<feature type="region of interest" description="Disordered" evidence="6">
    <location>
        <begin position="1207"/>
        <end position="1226"/>
    </location>
</feature>
<dbReference type="GO" id="GO:0005524">
    <property type="term" value="F:ATP binding"/>
    <property type="evidence" value="ECO:0007669"/>
    <property type="project" value="UniProtKB-KW"/>
</dbReference>
<evidence type="ECO:0000256" key="4">
    <source>
        <dbReference type="ARBA" id="ARBA00022840"/>
    </source>
</evidence>
<dbReference type="InterPro" id="IPR014001">
    <property type="entry name" value="Helicase_ATP-bd"/>
</dbReference>
<dbReference type="PROSITE" id="PS50137">
    <property type="entry name" value="DS_RBD"/>
    <property type="match status" value="1"/>
</dbReference>
<evidence type="ECO:0000259" key="9">
    <source>
        <dbReference type="PROSITE" id="PS51194"/>
    </source>
</evidence>
<gene>
    <name evidence="10" type="ORF">Moror_9716</name>
</gene>
<dbReference type="PANTHER" id="PTHR18934:SF203">
    <property type="entry name" value="ATP-DEPENDENT RNA HELICASE A"/>
    <property type="match status" value="1"/>
</dbReference>
<keyword evidence="1" id="KW-0547">Nucleotide-binding</keyword>
<dbReference type="SMART" id="SM00487">
    <property type="entry name" value="DEXDc"/>
    <property type="match status" value="1"/>
</dbReference>
<feature type="domain" description="DRBM" evidence="7">
    <location>
        <begin position="256"/>
        <end position="308"/>
    </location>
</feature>